<dbReference type="InterPro" id="IPR020831">
    <property type="entry name" value="GlycerAld/Erythrose_P_DH"/>
</dbReference>
<dbReference type="CDD" id="cd18126">
    <property type="entry name" value="GAPDH_I_C"/>
    <property type="match status" value="1"/>
</dbReference>
<sequence length="332" mass="36422">MKIAINGLGRIGRAVIRAIFEQNRSDIKIVAATGSASLEDYAHLIKYDSVHGKFPYEVKLHEKGLIIQGQLIEIINQRDPAQINWASFDVDVVFECTGKFNNKEASSVHLASGAKFVLVSAPCDNADITVVMGVNDDKLLKSHQVISVGSCTTNALAPLAKIFNDHLAIENGFMTTIHSYTNDQNLLDGTHKDIRRARACAMSMIPTSTGAAKAIGLVLPELSGKLAGSAIRVPTPNVSMIDFCFNATKATSKEEINQIVEKASIGHYKNIVGYAKEKLVSIDFNHSSMSCVFDPFETNVIDHKLCRIVSWYDNEWGFSSRMLDVCSKLKDL</sequence>
<dbReference type="SUPFAM" id="SSF51735">
    <property type="entry name" value="NAD(P)-binding Rossmann-fold domains"/>
    <property type="match status" value="1"/>
</dbReference>
<organism evidence="10 11">
    <name type="scientific">Candidatus Arcanibacter lacustris</name>
    <dbReference type="NCBI Taxonomy" id="1607817"/>
    <lineage>
        <taxon>Bacteria</taxon>
        <taxon>Pseudomonadati</taxon>
        <taxon>Pseudomonadota</taxon>
        <taxon>Alphaproteobacteria</taxon>
        <taxon>Rickettsiales</taxon>
        <taxon>Candidatus Arcanibacter</taxon>
    </lineage>
</organism>
<feature type="binding site" evidence="5">
    <location>
        <position position="181"/>
    </location>
    <ligand>
        <name>D-glyceraldehyde 3-phosphate</name>
        <dbReference type="ChEBI" id="CHEBI:59776"/>
    </ligand>
</feature>
<dbReference type="FunFam" id="3.40.50.720:FF:000001">
    <property type="entry name" value="Glyceraldehyde-3-phosphate dehydrogenase"/>
    <property type="match status" value="1"/>
</dbReference>
<dbReference type="Pfam" id="PF00044">
    <property type="entry name" value="Gp_dh_N"/>
    <property type="match status" value="1"/>
</dbReference>
<comment type="caution">
    <text evidence="10">The sequence shown here is derived from an EMBL/GenBank/DDBJ whole genome shotgun (WGS) entry which is preliminary data.</text>
</comment>
<evidence type="ECO:0000256" key="6">
    <source>
        <dbReference type="PIRSR" id="PIRSR000149-3"/>
    </source>
</evidence>
<evidence type="ECO:0000256" key="1">
    <source>
        <dbReference type="ARBA" id="ARBA00007406"/>
    </source>
</evidence>
<feature type="binding site" evidence="5">
    <location>
        <position position="232"/>
    </location>
    <ligand>
        <name>D-glyceraldehyde 3-phosphate</name>
        <dbReference type="ChEBI" id="CHEBI:59776"/>
    </ligand>
</feature>
<feature type="binding site" evidence="6">
    <location>
        <position position="78"/>
    </location>
    <ligand>
        <name>NAD(+)</name>
        <dbReference type="ChEBI" id="CHEBI:57540"/>
    </ligand>
</feature>
<evidence type="ECO:0000256" key="7">
    <source>
        <dbReference type="PIRSR" id="PIRSR000149-4"/>
    </source>
</evidence>
<dbReference type="SUPFAM" id="SSF55347">
    <property type="entry name" value="Glyceraldehyde-3-phosphate dehydrogenase-like, C-terminal domain"/>
    <property type="match status" value="1"/>
</dbReference>
<gene>
    <name evidence="10" type="primary">gap</name>
    <name evidence="10" type="ORF">SZ25_00552</name>
</gene>
<dbReference type="SMART" id="SM00846">
    <property type="entry name" value="Gp_dh_N"/>
    <property type="match status" value="1"/>
</dbReference>
<dbReference type="InterPro" id="IPR020828">
    <property type="entry name" value="GlycerAld_3-P_DH_NAD(P)-bd"/>
</dbReference>
<dbReference type="InterPro" id="IPR006424">
    <property type="entry name" value="Glyceraldehyde-3-P_DH_1"/>
</dbReference>
<dbReference type="InterPro" id="IPR036291">
    <property type="entry name" value="NAD(P)-bd_dom_sf"/>
</dbReference>
<evidence type="ECO:0000313" key="10">
    <source>
        <dbReference type="EMBL" id="KKB96402.1"/>
    </source>
</evidence>
<feature type="domain" description="Glyceraldehyde 3-phosphate dehydrogenase NAD(P) binding" evidence="9">
    <location>
        <begin position="1"/>
        <end position="151"/>
    </location>
</feature>
<dbReference type="FunFam" id="3.30.360.10:FF:000002">
    <property type="entry name" value="Glyceraldehyde-3-phosphate dehydrogenase"/>
    <property type="match status" value="1"/>
</dbReference>
<feature type="binding site" evidence="6">
    <location>
        <position position="314"/>
    </location>
    <ligand>
        <name>NAD(+)</name>
        <dbReference type="ChEBI" id="CHEBI:57540"/>
    </ligand>
</feature>
<protein>
    <submittedName>
        <fullName evidence="10">Glyceraldehyde-3-phosphate dehydrogenase</fullName>
        <ecNumber evidence="10">1.2.1.12</ecNumber>
    </submittedName>
</protein>
<feature type="binding site" evidence="6">
    <location>
        <position position="120"/>
    </location>
    <ligand>
        <name>NAD(+)</name>
        <dbReference type="ChEBI" id="CHEBI:57540"/>
    </ligand>
</feature>
<keyword evidence="3 10" id="KW-0560">Oxidoreductase</keyword>
<feature type="binding site" evidence="5">
    <location>
        <begin position="209"/>
        <end position="210"/>
    </location>
    <ligand>
        <name>D-glyceraldehyde 3-phosphate</name>
        <dbReference type="ChEBI" id="CHEBI:59776"/>
    </ligand>
</feature>
<dbReference type="NCBIfam" id="TIGR01534">
    <property type="entry name" value="GAPDH-I"/>
    <property type="match status" value="1"/>
</dbReference>
<keyword evidence="11" id="KW-1185">Reference proteome</keyword>
<keyword evidence="6" id="KW-0547">Nucleotide-binding</keyword>
<accession>A0A0F5MQS8</accession>
<feature type="active site" description="Nucleophile" evidence="4">
    <location>
        <position position="151"/>
    </location>
</feature>
<reference evidence="10 11" key="1">
    <citation type="submission" date="2015-02" db="EMBL/GenBank/DDBJ databases">
        <title>Single cell genomics of a rare environmental alphaproteobacterium provides unique insights into Rickettsiaceae evolution.</title>
        <authorList>
            <person name="Martijn J."/>
            <person name="Schulz F."/>
            <person name="Zaremba-Niedzwiedzka K."/>
            <person name="Viklund J."/>
            <person name="Stepanauskas R."/>
            <person name="Andersson S.G.E."/>
            <person name="Horn M."/>
            <person name="Guy L."/>
            <person name="Ettema T.J.G."/>
        </authorList>
    </citation>
    <scope>NUCLEOTIDE SEQUENCE [LARGE SCALE GENOMIC DNA]</scope>
    <source>
        <strain evidence="10 11">SCGC AAA041-L04</strain>
    </source>
</reference>
<evidence type="ECO:0000256" key="5">
    <source>
        <dbReference type="PIRSR" id="PIRSR000149-2"/>
    </source>
</evidence>
<dbReference type="CDD" id="cd05214">
    <property type="entry name" value="GAPDH_I_N"/>
    <property type="match status" value="1"/>
</dbReference>
<evidence type="ECO:0000256" key="2">
    <source>
        <dbReference type="ARBA" id="ARBA00011881"/>
    </source>
</evidence>
<dbReference type="GO" id="GO:0051287">
    <property type="term" value="F:NAD binding"/>
    <property type="evidence" value="ECO:0007669"/>
    <property type="project" value="InterPro"/>
</dbReference>
<dbReference type="EC" id="1.2.1.12" evidence="10"/>
<evidence type="ECO:0000256" key="8">
    <source>
        <dbReference type="RuleBase" id="RU000397"/>
    </source>
</evidence>
<dbReference type="AlphaFoldDB" id="A0A0F5MQS8"/>
<dbReference type="Gene3D" id="3.40.50.720">
    <property type="entry name" value="NAD(P)-binding Rossmann-like Domain"/>
    <property type="match status" value="1"/>
</dbReference>
<dbReference type="PANTHER" id="PTHR43148">
    <property type="entry name" value="GLYCERALDEHYDE-3-PHOSPHATE DEHYDROGENASE 2"/>
    <property type="match status" value="1"/>
</dbReference>
<evidence type="ECO:0000256" key="3">
    <source>
        <dbReference type="ARBA" id="ARBA00023002"/>
    </source>
</evidence>
<comment type="similarity">
    <text evidence="1 8">Belongs to the glyceraldehyde-3-phosphate dehydrogenase family.</text>
</comment>
<dbReference type="Pfam" id="PF02800">
    <property type="entry name" value="Gp_dh_C"/>
    <property type="match status" value="1"/>
</dbReference>
<feature type="binding site" evidence="5">
    <location>
        <begin position="150"/>
        <end position="152"/>
    </location>
    <ligand>
        <name>D-glyceraldehyde 3-phosphate</name>
        <dbReference type="ChEBI" id="CHEBI:59776"/>
    </ligand>
</feature>
<name>A0A0F5MQS8_9RICK</name>
<dbReference type="GO" id="GO:0004365">
    <property type="term" value="F:glyceraldehyde-3-phosphate dehydrogenase (NAD+) (phosphorylating) activity"/>
    <property type="evidence" value="ECO:0007669"/>
    <property type="project" value="UniProtKB-EC"/>
</dbReference>
<dbReference type="PATRIC" id="fig|1607817.3.peg.548"/>
<feature type="binding site" evidence="6">
    <location>
        <begin position="10"/>
        <end position="11"/>
    </location>
    <ligand>
        <name>NAD(+)</name>
        <dbReference type="ChEBI" id="CHEBI:57540"/>
    </ligand>
</feature>
<dbReference type="GO" id="GO:0050661">
    <property type="term" value="F:NADP binding"/>
    <property type="evidence" value="ECO:0007669"/>
    <property type="project" value="InterPro"/>
</dbReference>
<proteinExistence type="inferred from homology"/>
<dbReference type="InterPro" id="IPR020829">
    <property type="entry name" value="GlycerAld_3-P_DH_cat"/>
</dbReference>
<dbReference type="Gene3D" id="3.30.360.10">
    <property type="entry name" value="Dihydrodipicolinate Reductase, domain 2"/>
    <property type="match status" value="1"/>
</dbReference>
<feature type="site" description="Activates thiol group during catalysis" evidence="7">
    <location>
        <position position="178"/>
    </location>
</feature>
<evidence type="ECO:0000256" key="4">
    <source>
        <dbReference type="PIRSR" id="PIRSR000149-1"/>
    </source>
</evidence>
<evidence type="ECO:0000259" key="9">
    <source>
        <dbReference type="SMART" id="SM00846"/>
    </source>
</evidence>
<dbReference type="GO" id="GO:0006006">
    <property type="term" value="P:glucose metabolic process"/>
    <property type="evidence" value="ECO:0007669"/>
    <property type="project" value="InterPro"/>
</dbReference>
<dbReference type="PRINTS" id="PR00078">
    <property type="entry name" value="G3PDHDRGNASE"/>
</dbReference>
<dbReference type="EMBL" id="JYHA01000087">
    <property type="protein sequence ID" value="KKB96402.1"/>
    <property type="molecule type" value="Genomic_DNA"/>
</dbReference>
<dbReference type="PIRSF" id="PIRSF000149">
    <property type="entry name" value="GAP_DH"/>
    <property type="match status" value="1"/>
</dbReference>
<evidence type="ECO:0000313" key="11">
    <source>
        <dbReference type="Proteomes" id="UP000033358"/>
    </source>
</evidence>
<keyword evidence="6" id="KW-0520">NAD</keyword>
<comment type="subunit">
    <text evidence="2">Homotetramer.</text>
</comment>
<dbReference type="Proteomes" id="UP000033358">
    <property type="component" value="Unassembled WGS sequence"/>
</dbReference>